<name>A0ACC2SDT7_9FUNG</name>
<protein>
    <submittedName>
        <fullName evidence="1">Uncharacterized protein</fullName>
    </submittedName>
</protein>
<evidence type="ECO:0000313" key="1">
    <source>
        <dbReference type="EMBL" id="KAJ9060490.1"/>
    </source>
</evidence>
<evidence type="ECO:0000313" key="2">
    <source>
        <dbReference type="Proteomes" id="UP001165960"/>
    </source>
</evidence>
<organism evidence="1 2">
    <name type="scientific">Entomophthora muscae</name>
    <dbReference type="NCBI Taxonomy" id="34485"/>
    <lineage>
        <taxon>Eukaryota</taxon>
        <taxon>Fungi</taxon>
        <taxon>Fungi incertae sedis</taxon>
        <taxon>Zoopagomycota</taxon>
        <taxon>Entomophthoromycotina</taxon>
        <taxon>Entomophthoromycetes</taxon>
        <taxon>Entomophthorales</taxon>
        <taxon>Entomophthoraceae</taxon>
        <taxon>Entomophthora</taxon>
    </lineage>
</organism>
<reference evidence="1" key="1">
    <citation type="submission" date="2022-04" db="EMBL/GenBank/DDBJ databases">
        <title>Genome of the entomopathogenic fungus Entomophthora muscae.</title>
        <authorList>
            <person name="Elya C."/>
            <person name="Lovett B.R."/>
            <person name="Lee E."/>
            <person name="Macias A.M."/>
            <person name="Hajek A.E."/>
            <person name="De Bivort B.L."/>
            <person name="Kasson M.T."/>
            <person name="De Fine Licht H.H."/>
            <person name="Stajich J.E."/>
        </authorList>
    </citation>
    <scope>NUCLEOTIDE SEQUENCE</scope>
    <source>
        <strain evidence="1">Berkeley</strain>
    </source>
</reference>
<gene>
    <name evidence="1" type="ORF">DSO57_1030479</name>
</gene>
<proteinExistence type="predicted"/>
<comment type="caution">
    <text evidence="1">The sequence shown here is derived from an EMBL/GenBank/DDBJ whole genome shotgun (WGS) entry which is preliminary data.</text>
</comment>
<accession>A0ACC2SDT7</accession>
<keyword evidence="2" id="KW-1185">Reference proteome</keyword>
<dbReference type="Proteomes" id="UP001165960">
    <property type="component" value="Unassembled WGS sequence"/>
</dbReference>
<sequence length="469" mass="51403">MTTIVPLVVLALLNLSQKLMSKHLSCADLLLTKRQLLNFNGLICHSTHLPLACRFDNAPQMISHLCFPLLNVVLTTSTVVKSIPFFLPLPLLHSLSLSFLAIIDTCLSIKTILKPNPNLVSDVIVYIPTLESYVFIKEGLSTVSSCSFFDAYGVSKEQVYFIFLDGRSLMHCPNCHCCDAFVVHKKKDASDDHRYVCKNCTCYNGITRSDGCKHILSLAQIAEMQVNFASIYSDCFGSKSDLTTVAYVSIATLQSQQSVKLVYVLREVQTEHSLTCSVETQTDASSTELSKTESPVPSDLGPVPMSLALSASPSPSPSPLSTSGIISKKALTSLLAKPKTRPTSAVKLYMSLKNLCALEFDVHSYVLLNVSFLRKSTCELLLALSAYTSYQEKLVSLAPSSLQFHSGFNPAKPANAEASAALRVHLTNKFVMRVSKIIHRNGTLSIVCKYFLSLLHKNNLSCLPPPPNK</sequence>
<dbReference type="EMBL" id="QTSX02005180">
    <property type="protein sequence ID" value="KAJ9060490.1"/>
    <property type="molecule type" value="Genomic_DNA"/>
</dbReference>